<reference evidence="1" key="1">
    <citation type="submission" date="2022-08" db="EMBL/GenBank/DDBJ databases">
        <title>Genome Sequence of Fusarium decemcellulare.</title>
        <authorList>
            <person name="Buettner E."/>
        </authorList>
    </citation>
    <scope>NUCLEOTIDE SEQUENCE</scope>
    <source>
        <strain evidence="1">Babe19</strain>
    </source>
</reference>
<dbReference type="EMBL" id="JANRMS010001530">
    <property type="protein sequence ID" value="KAJ3527623.1"/>
    <property type="molecule type" value="Genomic_DNA"/>
</dbReference>
<protein>
    <submittedName>
        <fullName evidence="1">Uncharacterized protein</fullName>
    </submittedName>
</protein>
<organism evidence="1 2">
    <name type="scientific">Fusarium decemcellulare</name>
    <dbReference type="NCBI Taxonomy" id="57161"/>
    <lineage>
        <taxon>Eukaryota</taxon>
        <taxon>Fungi</taxon>
        <taxon>Dikarya</taxon>
        <taxon>Ascomycota</taxon>
        <taxon>Pezizomycotina</taxon>
        <taxon>Sordariomycetes</taxon>
        <taxon>Hypocreomycetidae</taxon>
        <taxon>Hypocreales</taxon>
        <taxon>Nectriaceae</taxon>
        <taxon>Fusarium</taxon>
        <taxon>Fusarium decemcellulare species complex</taxon>
    </lineage>
</organism>
<keyword evidence="2" id="KW-1185">Reference proteome</keyword>
<comment type="caution">
    <text evidence="1">The sequence shown here is derived from an EMBL/GenBank/DDBJ whole genome shotgun (WGS) entry which is preliminary data.</text>
</comment>
<name>A0ACC1RX82_9HYPO</name>
<accession>A0ACC1RX82</accession>
<proteinExistence type="predicted"/>
<gene>
    <name evidence="1" type="ORF">NM208_g10607</name>
</gene>
<evidence type="ECO:0000313" key="2">
    <source>
        <dbReference type="Proteomes" id="UP001148629"/>
    </source>
</evidence>
<dbReference type="Proteomes" id="UP001148629">
    <property type="component" value="Unassembled WGS sequence"/>
</dbReference>
<evidence type="ECO:0000313" key="1">
    <source>
        <dbReference type="EMBL" id="KAJ3527623.1"/>
    </source>
</evidence>
<sequence>MSSARNGSSSVNAQENTLVEPALLEQNNRLPFSAAASESEACSLVTQEPGTTAPGGGPGSTSIALEGSPLVEARDSGLIDLALFSDQRAPLTSRPKQGSNPSVDNSLSVSAGGLGSWKQYSSEREPPPADVNLPPCFECLKQMALPEEFVETAQEIALISWRYSRKLPLPENWSHLVAEYDRVMRTKDPSLKDLKQGMDQLTQSTGQVHRTVDAMGAYTEHQFAALSRMVGGLTDEVKRLTQEVKQLKEERNGSSGGA</sequence>